<organism evidence="1 2">
    <name type="scientific">Coleophoma crateriformis</name>
    <dbReference type="NCBI Taxonomy" id="565419"/>
    <lineage>
        <taxon>Eukaryota</taxon>
        <taxon>Fungi</taxon>
        <taxon>Dikarya</taxon>
        <taxon>Ascomycota</taxon>
        <taxon>Pezizomycotina</taxon>
        <taxon>Leotiomycetes</taxon>
        <taxon>Helotiales</taxon>
        <taxon>Dermateaceae</taxon>
        <taxon>Coleophoma</taxon>
    </lineage>
</organism>
<dbReference type="OrthoDB" id="10302828at2759"/>
<name>A0A3D8SAS4_9HELO</name>
<comment type="caution">
    <text evidence="1">The sequence shown here is derived from an EMBL/GenBank/DDBJ whole genome shotgun (WGS) entry which is preliminary data.</text>
</comment>
<proteinExistence type="predicted"/>
<accession>A0A3D8SAS4</accession>
<protein>
    <submittedName>
        <fullName evidence="1">Uncharacterized protein</fullName>
    </submittedName>
</protein>
<evidence type="ECO:0000313" key="2">
    <source>
        <dbReference type="Proteomes" id="UP000256328"/>
    </source>
</evidence>
<sequence length="250" mass="28825">MPALPQLVDLCMGQESEDEGIHLAVTIPKWQKLFAMHLREEKRLAQRAKREASKVDALTNRDDNDRPAYEKYIGPTRFSKEGKERERRLAANLPATFRCGFSQDPLLEELRMRRILEKACDDRMMRNLVKNLLLRDGGMQNERVRRAVEQVKAVQVLIRDHEPWDDRFVPPPRVLTGGEFEGTPDLNTEAVLQKAASERDLLWEKEQEEAKIRFREERKPNTVVRGKDKSKGKAGVVIEGKGKKKSCVIL</sequence>
<keyword evidence="2" id="KW-1185">Reference proteome</keyword>
<dbReference type="EMBL" id="PDLN01000006">
    <property type="protein sequence ID" value="RDW83370.1"/>
    <property type="molecule type" value="Genomic_DNA"/>
</dbReference>
<gene>
    <name evidence="1" type="ORF">BP5796_04861</name>
</gene>
<evidence type="ECO:0000313" key="1">
    <source>
        <dbReference type="EMBL" id="RDW83370.1"/>
    </source>
</evidence>
<reference evidence="1 2" key="1">
    <citation type="journal article" date="2018" name="IMA Fungus">
        <title>IMA Genome-F 9: Draft genome sequence of Annulohypoxylon stygium, Aspergillus mulundensis, Berkeleyomyces basicola (syn. Thielaviopsis basicola), Ceratocystis smalleyi, two Cercospora beticola strains, Coleophoma cylindrospora, Fusarium fracticaudum, Phialophora cf. hyalina, and Morchella septimelata.</title>
        <authorList>
            <person name="Wingfield B.D."/>
            <person name="Bills G.F."/>
            <person name="Dong Y."/>
            <person name="Huang W."/>
            <person name="Nel W.J."/>
            <person name="Swalarsk-Parry B.S."/>
            <person name="Vaghefi N."/>
            <person name="Wilken P.M."/>
            <person name="An Z."/>
            <person name="de Beer Z.W."/>
            <person name="De Vos L."/>
            <person name="Chen L."/>
            <person name="Duong T.A."/>
            <person name="Gao Y."/>
            <person name="Hammerbacher A."/>
            <person name="Kikkert J.R."/>
            <person name="Li Y."/>
            <person name="Li H."/>
            <person name="Li K."/>
            <person name="Li Q."/>
            <person name="Liu X."/>
            <person name="Ma X."/>
            <person name="Naidoo K."/>
            <person name="Pethybridge S.J."/>
            <person name="Sun J."/>
            <person name="Steenkamp E.T."/>
            <person name="van der Nest M.A."/>
            <person name="van Wyk S."/>
            <person name="Wingfield M.J."/>
            <person name="Xiong C."/>
            <person name="Yue Q."/>
            <person name="Zhang X."/>
        </authorList>
    </citation>
    <scope>NUCLEOTIDE SEQUENCE [LARGE SCALE GENOMIC DNA]</scope>
    <source>
        <strain evidence="1 2">BP5796</strain>
    </source>
</reference>
<dbReference type="AlphaFoldDB" id="A0A3D8SAS4"/>
<dbReference type="Proteomes" id="UP000256328">
    <property type="component" value="Unassembled WGS sequence"/>
</dbReference>